<keyword evidence="3" id="KW-1185">Reference proteome</keyword>
<dbReference type="AlphaFoldDB" id="A0A015LXC0"/>
<evidence type="ECO:0000313" key="3">
    <source>
        <dbReference type="Proteomes" id="UP000022910"/>
    </source>
</evidence>
<keyword evidence="1" id="KW-0175">Coiled coil</keyword>
<comment type="caution">
    <text evidence="2">The sequence shown here is derived from an EMBL/GenBank/DDBJ whole genome shotgun (WGS) entry which is preliminary data.</text>
</comment>
<organism evidence="2 3">
    <name type="scientific">Rhizophagus irregularis (strain DAOM 197198w)</name>
    <name type="common">Glomus intraradices</name>
    <dbReference type="NCBI Taxonomy" id="1432141"/>
    <lineage>
        <taxon>Eukaryota</taxon>
        <taxon>Fungi</taxon>
        <taxon>Fungi incertae sedis</taxon>
        <taxon>Mucoromycota</taxon>
        <taxon>Glomeromycotina</taxon>
        <taxon>Glomeromycetes</taxon>
        <taxon>Glomerales</taxon>
        <taxon>Glomeraceae</taxon>
        <taxon>Rhizophagus</taxon>
    </lineage>
</organism>
<dbReference type="Proteomes" id="UP000022910">
    <property type="component" value="Unassembled WGS sequence"/>
</dbReference>
<evidence type="ECO:0000313" key="2">
    <source>
        <dbReference type="EMBL" id="EXX77341.1"/>
    </source>
</evidence>
<protein>
    <submittedName>
        <fullName evidence="2">Uncharacterized protein</fullName>
    </submittedName>
</protein>
<gene>
    <name evidence="2" type="ORF">RirG_024650</name>
</gene>
<reference evidence="2 3" key="1">
    <citation type="submission" date="2014-02" db="EMBL/GenBank/DDBJ databases">
        <title>Single nucleus genome sequencing reveals high similarity among nuclei of an endomycorrhizal fungus.</title>
        <authorList>
            <person name="Lin K."/>
            <person name="Geurts R."/>
            <person name="Zhang Z."/>
            <person name="Limpens E."/>
            <person name="Saunders D.G."/>
            <person name="Mu D."/>
            <person name="Pang E."/>
            <person name="Cao H."/>
            <person name="Cha H."/>
            <person name="Lin T."/>
            <person name="Zhou Q."/>
            <person name="Shang Y."/>
            <person name="Li Y."/>
            <person name="Ivanov S."/>
            <person name="Sharma T."/>
            <person name="Velzen R.V."/>
            <person name="Ruijter N.D."/>
            <person name="Aanen D.K."/>
            <person name="Win J."/>
            <person name="Kamoun S."/>
            <person name="Bisseling T."/>
            <person name="Huang S."/>
        </authorList>
    </citation>
    <scope>NUCLEOTIDE SEQUENCE [LARGE SCALE GENOMIC DNA]</scope>
    <source>
        <strain evidence="3">DAOM197198w</strain>
    </source>
</reference>
<feature type="coiled-coil region" evidence="1">
    <location>
        <begin position="7"/>
        <end position="37"/>
    </location>
</feature>
<sequence length="279" mass="33710">MTEHEIIKEEDDEINFIENKLNQINEYNDLEEKERKRQEIIVKNCVKVKIREKVIQRKDIIKKSHAVRHACKALEHLKKLHKSKNITDNYIYEEMVNYIEHIIWRFAKYEPENFRLLDVRYNLMKRLILCDCDRLIKFILFGDEETAENKIDYRHVPSNKSWPGKVFLKDDDLDFDKRKDGLKENKRIKLENNMELAIYHFRGRELKDAIIVAYLLEYYSRNPTNCVDWMCTVSKAIPLLFRALSFLYILPVLNYHFSQTKKSLNENLVHHVVRHSFHI</sequence>
<accession>A0A015LXC0</accession>
<dbReference type="HOGENOM" id="CLU_998011_0_0_1"/>
<proteinExistence type="predicted"/>
<evidence type="ECO:0000256" key="1">
    <source>
        <dbReference type="SAM" id="Coils"/>
    </source>
</evidence>
<name>A0A015LXC0_RHIIW</name>
<dbReference type="EMBL" id="JEMT01011306">
    <property type="protein sequence ID" value="EXX77341.1"/>
    <property type="molecule type" value="Genomic_DNA"/>
</dbReference>